<dbReference type="PROSITE" id="PS50994">
    <property type="entry name" value="INTEGRASE"/>
    <property type="match status" value="1"/>
</dbReference>
<proteinExistence type="predicted"/>
<protein>
    <recommendedName>
        <fullName evidence="1">Integrase catalytic domain-containing protein</fullName>
    </recommendedName>
</protein>
<reference evidence="3" key="1">
    <citation type="journal article" date="2019" name="Int. J. Syst. Evol. Microbiol.">
        <title>The Global Catalogue of Microorganisms (GCM) 10K type strain sequencing project: providing services to taxonomists for standard genome sequencing and annotation.</title>
        <authorList>
            <consortium name="The Broad Institute Genomics Platform"/>
            <consortium name="The Broad Institute Genome Sequencing Center for Infectious Disease"/>
            <person name="Wu L."/>
            <person name="Ma J."/>
        </authorList>
    </citation>
    <scope>NUCLEOTIDE SEQUENCE [LARGE SCALE GENOMIC DNA]</scope>
    <source>
        <strain evidence="3">JCM 13595</strain>
    </source>
</reference>
<dbReference type="InterPro" id="IPR001584">
    <property type="entry name" value="Integrase_cat-core"/>
</dbReference>
<evidence type="ECO:0000259" key="1">
    <source>
        <dbReference type="PROSITE" id="PS50994"/>
    </source>
</evidence>
<evidence type="ECO:0000313" key="2">
    <source>
        <dbReference type="EMBL" id="GAA2034890.1"/>
    </source>
</evidence>
<keyword evidence="3" id="KW-1185">Reference proteome</keyword>
<dbReference type="EMBL" id="BAAAMN010000022">
    <property type="protein sequence ID" value="GAA2034890.1"/>
    <property type="molecule type" value="Genomic_DNA"/>
</dbReference>
<dbReference type="Gene3D" id="3.30.420.10">
    <property type="entry name" value="Ribonuclease H-like superfamily/Ribonuclease H"/>
    <property type="match status" value="1"/>
</dbReference>
<feature type="domain" description="Integrase catalytic" evidence="1">
    <location>
        <begin position="1"/>
        <end position="115"/>
    </location>
</feature>
<gene>
    <name evidence="2" type="ORF">GCM10009720_14410</name>
</gene>
<dbReference type="InterPro" id="IPR036397">
    <property type="entry name" value="RNaseH_sf"/>
</dbReference>
<dbReference type="InterPro" id="IPR012337">
    <property type="entry name" value="RNaseH-like_sf"/>
</dbReference>
<dbReference type="InterPro" id="IPR050900">
    <property type="entry name" value="Transposase_IS3/IS150/IS904"/>
</dbReference>
<dbReference type="Pfam" id="PF00665">
    <property type="entry name" value="rve"/>
    <property type="match status" value="1"/>
</dbReference>
<name>A0ABP5FYF0_9MICC</name>
<dbReference type="PANTHER" id="PTHR46889">
    <property type="entry name" value="TRANSPOSASE INSF FOR INSERTION SEQUENCE IS3B-RELATED"/>
    <property type="match status" value="1"/>
</dbReference>
<evidence type="ECO:0000313" key="3">
    <source>
        <dbReference type="Proteomes" id="UP001501461"/>
    </source>
</evidence>
<organism evidence="2 3">
    <name type="scientific">Yaniella flava</name>
    <dbReference type="NCBI Taxonomy" id="287930"/>
    <lineage>
        <taxon>Bacteria</taxon>
        <taxon>Bacillati</taxon>
        <taxon>Actinomycetota</taxon>
        <taxon>Actinomycetes</taxon>
        <taxon>Micrococcales</taxon>
        <taxon>Micrococcaceae</taxon>
        <taxon>Yaniella</taxon>
    </lineage>
</organism>
<dbReference type="SUPFAM" id="SSF53098">
    <property type="entry name" value="Ribonuclease H-like"/>
    <property type="match status" value="1"/>
</dbReference>
<sequence length="157" mass="17545">MAYEPGEVFTWDITKLAGPTKGVYYDAYVMLDIFSRFIVGCQVHARETAGLAEGFIQTVFGTYGIPKVVHADRGTSMTSKPVAVLLSDLEVVKSHSRPKVSNDNPYSESNFKTLKYLSEFPERFATTQLPKTPQLPNSAWINKPAQHQEHHDQKLAA</sequence>
<dbReference type="PANTHER" id="PTHR46889:SF4">
    <property type="entry name" value="TRANSPOSASE INSO FOR INSERTION SEQUENCE ELEMENT IS911B-RELATED"/>
    <property type="match status" value="1"/>
</dbReference>
<dbReference type="Proteomes" id="UP001501461">
    <property type="component" value="Unassembled WGS sequence"/>
</dbReference>
<accession>A0ABP5FYF0</accession>
<comment type="caution">
    <text evidence="2">The sequence shown here is derived from an EMBL/GenBank/DDBJ whole genome shotgun (WGS) entry which is preliminary data.</text>
</comment>